<dbReference type="Gramene" id="RZC60227">
    <property type="protein sequence ID" value="RZC60227"/>
    <property type="gene ID" value="C5167_021984"/>
</dbReference>
<evidence type="ECO:0000313" key="2">
    <source>
        <dbReference type="Proteomes" id="UP000316621"/>
    </source>
</evidence>
<proteinExistence type="predicted"/>
<gene>
    <name evidence="1" type="ORF">C5167_021984</name>
</gene>
<accession>A0A4Y7JHJ3</accession>
<dbReference type="AlphaFoldDB" id="A0A4Y7JHJ3"/>
<reference evidence="1 2" key="1">
    <citation type="journal article" date="2018" name="Science">
        <title>The opium poppy genome and morphinan production.</title>
        <authorList>
            <person name="Guo L."/>
            <person name="Winzer T."/>
            <person name="Yang X."/>
            <person name="Li Y."/>
            <person name="Ning Z."/>
            <person name="He Z."/>
            <person name="Teodor R."/>
            <person name="Lu Y."/>
            <person name="Bowser T.A."/>
            <person name="Graham I.A."/>
            <person name="Ye K."/>
        </authorList>
    </citation>
    <scope>NUCLEOTIDE SEQUENCE [LARGE SCALE GENOMIC DNA]</scope>
    <source>
        <strain evidence="2">cv. HN1</strain>
        <tissue evidence="1">Leaves</tissue>
    </source>
</reference>
<protein>
    <submittedName>
        <fullName evidence="1">Uncharacterized protein</fullName>
    </submittedName>
</protein>
<keyword evidence="2" id="KW-1185">Reference proteome</keyword>
<dbReference type="Proteomes" id="UP000316621">
    <property type="component" value="Chromosome 5"/>
</dbReference>
<organism evidence="1 2">
    <name type="scientific">Papaver somniferum</name>
    <name type="common">Opium poppy</name>
    <dbReference type="NCBI Taxonomy" id="3469"/>
    <lineage>
        <taxon>Eukaryota</taxon>
        <taxon>Viridiplantae</taxon>
        <taxon>Streptophyta</taxon>
        <taxon>Embryophyta</taxon>
        <taxon>Tracheophyta</taxon>
        <taxon>Spermatophyta</taxon>
        <taxon>Magnoliopsida</taxon>
        <taxon>Ranunculales</taxon>
        <taxon>Papaveraceae</taxon>
        <taxon>Papaveroideae</taxon>
        <taxon>Papaver</taxon>
    </lineage>
</organism>
<sequence length="74" mass="8307">MLKVLFVGDHISKAESELSMGEQYNQQSAHSGTDLHANWILVPLNTWSLSKISMVKEIAHDVRIKADSPIDFEV</sequence>
<evidence type="ECO:0000313" key="1">
    <source>
        <dbReference type="EMBL" id="RZC60227.1"/>
    </source>
</evidence>
<dbReference type="EMBL" id="CM010719">
    <property type="protein sequence ID" value="RZC60227.1"/>
    <property type="molecule type" value="Genomic_DNA"/>
</dbReference>
<name>A0A4Y7JHJ3_PAPSO</name>